<dbReference type="PROSITE" id="PS50048">
    <property type="entry name" value="ZN2_CY6_FUNGAL_2"/>
    <property type="match status" value="1"/>
</dbReference>
<evidence type="ECO:0000256" key="3">
    <source>
        <dbReference type="ARBA" id="ARBA00023125"/>
    </source>
</evidence>
<evidence type="ECO:0000256" key="6">
    <source>
        <dbReference type="SAM" id="MobiDB-lite"/>
    </source>
</evidence>
<comment type="subcellular location">
    <subcellularLocation>
        <location evidence="1">Nucleus</location>
    </subcellularLocation>
</comment>
<dbReference type="Pfam" id="PF00172">
    <property type="entry name" value="Zn_clus"/>
    <property type="match status" value="1"/>
</dbReference>
<feature type="compositionally biased region" description="Low complexity" evidence="6">
    <location>
        <begin position="110"/>
        <end position="131"/>
    </location>
</feature>
<feature type="region of interest" description="Disordered" evidence="6">
    <location>
        <begin position="105"/>
        <end position="133"/>
    </location>
</feature>
<sequence length="539" mass="60316">MRGCLTCRQRHLKCDKIGAVCLRCQRSGRQCVRAPSKPEEVTFRHGQNPSLRPKGPPRYGESDLAFPEDQVWIEIPPEVAFEDETDRTAADYSVVPVGTSSLYLRKPSDSRSSTSVSTLPPTSSFLSPDLSVGVPESSRYPVDFPSGTINNLLPAEIMGDRQKLSDFNEAFLLRHFRRTIGAWLDVCDHERHFAVDAVERAPSCSLLLYACLATAAHHLSHTNNSVPPNTADQYHEQCIAILLPVVENSEFNISIEILLASTVILRFFEQISSRTPSQDLQRHLLAGSVYIGSHVDCATSRGLAEASFWAFVTQDVQFALASRSPLRLTIGPFKERLRVAWENRTAQTDRDWAHRALWLLAETINHCYEPASPVHIDSNSWDVLKRRICDWEIHKPDSFRPLHFSPANSSLGRPFPVVWFTKTSHATAVQQICMAKALMHEYELRAMPFASNTTSDAKIIEEALIKNLSIIMGIALSTDDDPPVRIMAGYALGACGSWIHDPLAQTCLLDLLRRTEAEHGWPWASLAQKLSQDWHMAVG</sequence>
<accession>A0A5N5WPN4</accession>
<dbReference type="PANTHER" id="PTHR37534:SF25">
    <property type="entry name" value="ZN(II)2CYS6 TRANSCRIPTION FACTOR (EUROFUNG)"/>
    <property type="match status" value="1"/>
</dbReference>
<dbReference type="SUPFAM" id="SSF57701">
    <property type="entry name" value="Zn2/Cys6 DNA-binding domain"/>
    <property type="match status" value="1"/>
</dbReference>
<protein>
    <recommendedName>
        <fullName evidence="7">Zn(2)-C6 fungal-type domain-containing protein</fullName>
    </recommendedName>
</protein>
<evidence type="ECO:0000256" key="1">
    <source>
        <dbReference type="ARBA" id="ARBA00004123"/>
    </source>
</evidence>
<keyword evidence="4" id="KW-0804">Transcription</keyword>
<dbReference type="Gene3D" id="4.10.240.10">
    <property type="entry name" value="Zn(2)-C6 fungal-type DNA-binding domain"/>
    <property type="match status" value="1"/>
</dbReference>
<evidence type="ECO:0000313" key="8">
    <source>
        <dbReference type="EMBL" id="KAB8069755.1"/>
    </source>
</evidence>
<organism evidence="8 9">
    <name type="scientific">Aspergillus leporis</name>
    <dbReference type="NCBI Taxonomy" id="41062"/>
    <lineage>
        <taxon>Eukaryota</taxon>
        <taxon>Fungi</taxon>
        <taxon>Dikarya</taxon>
        <taxon>Ascomycota</taxon>
        <taxon>Pezizomycotina</taxon>
        <taxon>Eurotiomycetes</taxon>
        <taxon>Eurotiomycetidae</taxon>
        <taxon>Eurotiales</taxon>
        <taxon>Aspergillaceae</taxon>
        <taxon>Aspergillus</taxon>
        <taxon>Aspergillus subgen. Circumdati</taxon>
    </lineage>
</organism>
<dbReference type="GO" id="GO:0000981">
    <property type="term" value="F:DNA-binding transcription factor activity, RNA polymerase II-specific"/>
    <property type="evidence" value="ECO:0007669"/>
    <property type="project" value="InterPro"/>
</dbReference>
<dbReference type="Pfam" id="PF11951">
    <property type="entry name" value="Fungal_trans_2"/>
    <property type="match status" value="1"/>
</dbReference>
<dbReference type="AlphaFoldDB" id="A0A5N5WPN4"/>
<dbReference type="InterPro" id="IPR001138">
    <property type="entry name" value="Zn2Cys6_DnaBD"/>
</dbReference>
<dbReference type="Proteomes" id="UP000326565">
    <property type="component" value="Unassembled WGS sequence"/>
</dbReference>
<keyword evidence="9" id="KW-1185">Reference proteome</keyword>
<dbReference type="GO" id="GO:0005634">
    <property type="term" value="C:nucleus"/>
    <property type="evidence" value="ECO:0007669"/>
    <property type="project" value="UniProtKB-SubCell"/>
</dbReference>
<evidence type="ECO:0000256" key="2">
    <source>
        <dbReference type="ARBA" id="ARBA00023015"/>
    </source>
</evidence>
<dbReference type="PROSITE" id="PS00463">
    <property type="entry name" value="ZN2_CY6_FUNGAL_1"/>
    <property type="match status" value="1"/>
</dbReference>
<dbReference type="GO" id="GO:0008270">
    <property type="term" value="F:zinc ion binding"/>
    <property type="evidence" value="ECO:0007669"/>
    <property type="project" value="InterPro"/>
</dbReference>
<reference evidence="8 9" key="1">
    <citation type="submission" date="2019-04" db="EMBL/GenBank/DDBJ databases">
        <title>Friends and foes A comparative genomics study of 23 Aspergillus species from section Flavi.</title>
        <authorList>
            <consortium name="DOE Joint Genome Institute"/>
            <person name="Kjaerbolling I."/>
            <person name="Vesth T."/>
            <person name="Frisvad J.C."/>
            <person name="Nybo J.L."/>
            <person name="Theobald S."/>
            <person name="Kildgaard S."/>
            <person name="Isbrandt T."/>
            <person name="Kuo A."/>
            <person name="Sato A."/>
            <person name="Lyhne E.K."/>
            <person name="Kogle M.E."/>
            <person name="Wiebenga A."/>
            <person name="Kun R.S."/>
            <person name="Lubbers R.J."/>
            <person name="Makela M.R."/>
            <person name="Barry K."/>
            <person name="Chovatia M."/>
            <person name="Clum A."/>
            <person name="Daum C."/>
            <person name="Haridas S."/>
            <person name="He G."/>
            <person name="LaButti K."/>
            <person name="Lipzen A."/>
            <person name="Mondo S."/>
            <person name="Riley R."/>
            <person name="Salamov A."/>
            <person name="Simmons B.A."/>
            <person name="Magnuson J.K."/>
            <person name="Henrissat B."/>
            <person name="Mortensen U.H."/>
            <person name="Larsen T.O."/>
            <person name="Devries R.P."/>
            <person name="Grigoriev I.V."/>
            <person name="Machida M."/>
            <person name="Baker S.E."/>
            <person name="Andersen M.R."/>
        </authorList>
    </citation>
    <scope>NUCLEOTIDE SEQUENCE [LARGE SCALE GENOMIC DNA]</scope>
    <source>
        <strain evidence="8 9">CBS 151.66</strain>
    </source>
</reference>
<keyword evidence="5" id="KW-0539">Nucleus</keyword>
<keyword evidence="3" id="KW-0238">DNA-binding</keyword>
<dbReference type="InterPro" id="IPR036864">
    <property type="entry name" value="Zn2-C6_fun-type_DNA-bd_sf"/>
</dbReference>
<feature type="region of interest" description="Disordered" evidence="6">
    <location>
        <begin position="38"/>
        <end position="60"/>
    </location>
</feature>
<feature type="domain" description="Zn(2)-C6 fungal-type" evidence="7">
    <location>
        <begin position="3"/>
        <end position="33"/>
    </location>
</feature>
<name>A0A5N5WPN4_9EURO</name>
<dbReference type="CDD" id="cd00067">
    <property type="entry name" value="GAL4"/>
    <property type="match status" value="1"/>
</dbReference>
<evidence type="ECO:0000313" key="9">
    <source>
        <dbReference type="Proteomes" id="UP000326565"/>
    </source>
</evidence>
<dbReference type="OrthoDB" id="4525710at2759"/>
<dbReference type="GO" id="GO:0000976">
    <property type="term" value="F:transcription cis-regulatory region binding"/>
    <property type="evidence" value="ECO:0007669"/>
    <property type="project" value="TreeGrafter"/>
</dbReference>
<evidence type="ECO:0000256" key="5">
    <source>
        <dbReference type="ARBA" id="ARBA00023242"/>
    </source>
</evidence>
<dbReference type="InterPro" id="IPR021858">
    <property type="entry name" value="Fun_TF"/>
</dbReference>
<dbReference type="PANTHER" id="PTHR37534">
    <property type="entry name" value="TRANSCRIPTIONAL ACTIVATOR PROTEIN UGA3"/>
    <property type="match status" value="1"/>
</dbReference>
<dbReference type="GO" id="GO:0045944">
    <property type="term" value="P:positive regulation of transcription by RNA polymerase II"/>
    <property type="evidence" value="ECO:0007669"/>
    <property type="project" value="TreeGrafter"/>
</dbReference>
<gene>
    <name evidence="8" type="ORF">BDV29DRAFT_198474</name>
</gene>
<proteinExistence type="predicted"/>
<dbReference type="EMBL" id="ML732328">
    <property type="protein sequence ID" value="KAB8069755.1"/>
    <property type="molecule type" value="Genomic_DNA"/>
</dbReference>
<evidence type="ECO:0000256" key="4">
    <source>
        <dbReference type="ARBA" id="ARBA00023163"/>
    </source>
</evidence>
<evidence type="ECO:0000259" key="7">
    <source>
        <dbReference type="PROSITE" id="PS50048"/>
    </source>
</evidence>
<keyword evidence="2" id="KW-0805">Transcription regulation</keyword>